<feature type="domain" description="HPt" evidence="3">
    <location>
        <begin position="16"/>
        <end position="109"/>
    </location>
</feature>
<dbReference type="EMBL" id="AP023086">
    <property type="protein sequence ID" value="BCD98954.1"/>
    <property type="molecule type" value="Genomic_DNA"/>
</dbReference>
<dbReference type="Pfam" id="PF01627">
    <property type="entry name" value="Hpt"/>
    <property type="match status" value="1"/>
</dbReference>
<sequence>MESVNLGVLAELKELLAEGFEVLVERFILDGQARIDKMQEALSAGSAEVLYAEAHGLKGSSRNVGANLLADYCGQLEAMGHAQNLAGAEPIFSAVVKEFSAVCQALQDFSVA</sequence>
<dbReference type="KEGG" id="marq:MARGE09_P3155"/>
<keyword evidence="2" id="KW-0597">Phosphoprotein</keyword>
<dbReference type="Gene3D" id="1.20.120.160">
    <property type="entry name" value="HPT domain"/>
    <property type="match status" value="1"/>
</dbReference>
<dbReference type="PROSITE" id="PS50894">
    <property type="entry name" value="HPT"/>
    <property type="match status" value="1"/>
</dbReference>
<protein>
    <submittedName>
        <fullName evidence="4">Histidine phosphotransfer protein HptB</fullName>
    </submittedName>
</protein>
<reference evidence="4 5" key="1">
    <citation type="journal article" date="2022" name="IScience">
        <title>An ultrasensitive nanofiber-based assay for enzymatic hydrolysis and deep-sea microbial degradation of cellulose.</title>
        <authorList>
            <person name="Tsudome M."/>
            <person name="Tachioka M."/>
            <person name="Miyazaki M."/>
            <person name="Uchimura K."/>
            <person name="Tsuda M."/>
            <person name="Takaki Y."/>
            <person name="Deguchi S."/>
        </authorList>
    </citation>
    <scope>NUCLEOTIDE SEQUENCE [LARGE SCALE GENOMIC DNA]</scope>
    <source>
        <strain evidence="4 5">GE09</strain>
    </source>
</reference>
<dbReference type="InterPro" id="IPR036641">
    <property type="entry name" value="HPT_dom_sf"/>
</dbReference>
<evidence type="ECO:0000259" key="3">
    <source>
        <dbReference type="PROSITE" id="PS50894"/>
    </source>
</evidence>
<evidence type="ECO:0000256" key="2">
    <source>
        <dbReference type="PROSITE-ProRule" id="PRU00110"/>
    </source>
</evidence>
<evidence type="ECO:0000256" key="1">
    <source>
        <dbReference type="ARBA" id="ARBA00023012"/>
    </source>
</evidence>
<evidence type="ECO:0000313" key="4">
    <source>
        <dbReference type="EMBL" id="BCD98954.1"/>
    </source>
</evidence>
<proteinExistence type="predicted"/>
<dbReference type="InterPro" id="IPR008207">
    <property type="entry name" value="Sig_transdc_His_kin_Hpt_dom"/>
</dbReference>
<accession>A0AAN1WJY5</accession>
<feature type="modified residue" description="Phosphohistidine" evidence="2">
    <location>
        <position position="55"/>
    </location>
</feature>
<keyword evidence="5" id="KW-1185">Reference proteome</keyword>
<dbReference type="AlphaFoldDB" id="A0AAN1WJY5"/>
<keyword evidence="1" id="KW-0902">Two-component regulatory system</keyword>
<dbReference type="GO" id="GO:0004672">
    <property type="term" value="F:protein kinase activity"/>
    <property type="evidence" value="ECO:0007669"/>
    <property type="project" value="UniProtKB-ARBA"/>
</dbReference>
<evidence type="ECO:0000313" key="5">
    <source>
        <dbReference type="Proteomes" id="UP001320119"/>
    </source>
</evidence>
<dbReference type="Proteomes" id="UP001320119">
    <property type="component" value="Chromosome"/>
</dbReference>
<gene>
    <name evidence="4" type="ORF">MARGE09_P3155</name>
</gene>
<dbReference type="GO" id="GO:0000160">
    <property type="term" value="P:phosphorelay signal transduction system"/>
    <property type="evidence" value="ECO:0007669"/>
    <property type="project" value="UniProtKB-KW"/>
</dbReference>
<name>A0AAN1WJY5_9GAMM</name>
<organism evidence="4 5">
    <name type="scientific">Marinagarivorans cellulosilyticus</name>
    <dbReference type="NCBI Taxonomy" id="2721545"/>
    <lineage>
        <taxon>Bacteria</taxon>
        <taxon>Pseudomonadati</taxon>
        <taxon>Pseudomonadota</taxon>
        <taxon>Gammaproteobacteria</taxon>
        <taxon>Cellvibrionales</taxon>
        <taxon>Cellvibrionaceae</taxon>
        <taxon>Marinagarivorans</taxon>
    </lineage>
</organism>
<dbReference type="SUPFAM" id="SSF47226">
    <property type="entry name" value="Histidine-containing phosphotransfer domain, HPT domain"/>
    <property type="match status" value="1"/>
</dbReference>